<dbReference type="EMBL" id="VJNC01000014">
    <property type="protein sequence ID" value="TSE19980.1"/>
    <property type="molecule type" value="Genomic_DNA"/>
</dbReference>
<gene>
    <name evidence="1" type="ORF">EDC36_1146</name>
    <name evidence="2" type="ORF">Tigna_02009</name>
</gene>
<comment type="caution">
    <text evidence="1">The sequence shown here is derived from an EMBL/GenBank/DDBJ whole genome shotgun (WGS) entry which is preliminary data.</text>
</comment>
<accession>A0A4R3L884</accession>
<sequence>MGTDADGAIMIHARPGVDNRVVANDGIGLHHGARHHLGSLPQ</sequence>
<dbReference type="Proteomes" id="UP000315577">
    <property type="component" value="Unassembled WGS sequence"/>
</dbReference>
<reference evidence="2 4" key="2">
    <citation type="submission" date="2019-07" db="EMBL/GenBank/DDBJ databases">
        <title>Tepidimonas ignava SPS-1037 draft genome.</title>
        <authorList>
            <person name="Da Costa M.S."/>
            <person name="Froufe H.J.C."/>
            <person name="Egas C."/>
            <person name="Albuquerque L."/>
        </authorList>
    </citation>
    <scope>NUCLEOTIDE SEQUENCE [LARGE SCALE GENOMIC DNA]</scope>
    <source>
        <strain evidence="2 4">SPS-1037</strain>
    </source>
</reference>
<evidence type="ECO:0000313" key="4">
    <source>
        <dbReference type="Proteomes" id="UP000315577"/>
    </source>
</evidence>
<evidence type="ECO:0000313" key="3">
    <source>
        <dbReference type="Proteomes" id="UP000295536"/>
    </source>
</evidence>
<keyword evidence="4" id="KW-1185">Reference proteome</keyword>
<reference evidence="1 3" key="1">
    <citation type="submission" date="2019-03" db="EMBL/GenBank/DDBJ databases">
        <title>Genomic Encyclopedia of Type Strains, Phase IV (KMG-IV): sequencing the most valuable type-strain genomes for metagenomic binning, comparative biology and taxonomic classification.</title>
        <authorList>
            <person name="Goeker M."/>
        </authorList>
    </citation>
    <scope>NUCLEOTIDE SEQUENCE [LARGE SCALE GENOMIC DNA]</scope>
    <source>
        <strain evidence="1 3">DSM 12034</strain>
    </source>
</reference>
<name>A0A4R3L884_9BURK</name>
<evidence type="ECO:0000313" key="2">
    <source>
        <dbReference type="EMBL" id="TSE19980.1"/>
    </source>
</evidence>
<proteinExistence type="predicted"/>
<organism evidence="1 3">
    <name type="scientific">Tepidimonas ignava</name>
    <dbReference type="NCBI Taxonomy" id="114249"/>
    <lineage>
        <taxon>Bacteria</taxon>
        <taxon>Pseudomonadati</taxon>
        <taxon>Pseudomonadota</taxon>
        <taxon>Betaproteobacteria</taxon>
        <taxon>Burkholderiales</taxon>
        <taxon>Tepidimonas</taxon>
    </lineage>
</organism>
<dbReference type="EMBL" id="SMAH01000014">
    <property type="protein sequence ID" value="TCS95368.1"/>
    <property type="molecule type" value="Genomic_DNA"/>
</dbReference>
<dbReference type="Proteomes" id="UP000295536">
    <property type="component" value="Unassembled WGS sequence"/>
</dbReference>
<dbReference type="AlphaFoldDB" id="A0A4R3L884"/>
<protein>
    <submittedName>
        <fullName evidence="1">Uncharacterized protein</fullName>
    </submittedName>
</protein>
<evidence type="ECO:0000313" key="1">
    <source>
        <dbReference type="EMBL" id="TCS95368.1"/>
    </source>
</evidence>